<sequence length="136" mass="15845">MQQQIQSNGKVTSIGNRFVREAEQHQEDEQHHQFLKRVHYRRIFGLLLILAIVAIGFGSQIVHARQNNERLQAQVQVQNKKLTAVQQTRSDLKIQVKQLNNNTYLEKLIRYKYDYSKNGEIVFTLPEANSSINAKN</sequence>
<dbReference type="Proteomes" id="UP001597244">
    <property type="component" value="Unassembled WGS sequence"/>
</dbReference>
<dbReference type="InterPro" id="IPR039076">
    <property type="entry name" value="DivIC"/>
</dbReference>
<keyword evidence="2" id="KW-0472">Membrane</keyword>
<dbReference type="Pfam" id="PF04977">
    <property type="entry name" value="DivIC"/>
    <property type="match status" value="1"/>
</dbReference>
<dbReference type="PANTHER" id="PTHR40027">
    <property type="entry name" value="CELL DIVISION PROTEIN DIVIC"/>
    <property type="match status" value="1"/>
</dbReference>
<feature type="transmembrane region" description="Helical" evidence="2">
    <location>
        <begin position="43"/>
        <end position="62"/>
    </location>
</feature>
<evidence type="ECO:0000313" key="3">
    <source>
        <dbReference type="EMBL" id="MFD1465870.1"/>
    </source>
</evidence>
<dbReference type="InterPro" id="IPR007060">
    <property type="entry name" value="FtsL/DivIC"/>
</dbReference>
<keyword evidence="2" id="KW-0812">Transmembrane</keyword>
<keyword evidence="4" id="KW-1185">Reference proteome</keyword>
<gene>
    <name evidence="3" type="ORF">ACFQ4L_07335</name>
</gene>
<dbReference type="PANTHER" id="PTHR40027:SF1">
    <property type="entry name" value="CELL DIVISION PROTEIN DIVIC"/>
    <property type="match status" value="1"/>
</dbReference>
<comment type="caution">
    <text evidence="3">The sequence shown here is derived from an EMBL/GenBank/DDBJ whole genome shotgun (WGS) entry which is preliminary data.</text>
</comment>
<proteinExistence type="predicted"/>
<evidence type="ECO:0000313" key="4">
    <source>
        <dbReference type="Proteomes" id="UP001597244"/>
    </source>
</evidence>
<evidence type="ECO:0000256" key="2">
    <source>
        <dbReference type="SAM" id="Phobius"/>
    </source>
</evidence>
<protein>
    <submittedName>
        <fullName evidence="3">Septum formation initiator family protein</fullName>
    </submittedName>
</protein>
<accession>A0ABW4DRL5</accession>
<name>A0ABW4DRL5_9LACO</name>
<keyword evidence="2" id="KW-1133">Transmembrane helix</keyword>
<dbReference type="RefSeq" id="WP_125578576.1">
    <property type="nucleotide sequence ID" value="NZ_JBHTOF010000087.1"/>
</dbReference>
<keyword evidence="1" id="KW-0175">Coiled coil</keyword>
<organism evidence="3 4">
    <name type="scientific">Lapidilactobacillus mulanensis</name>
    <dbReference type="NCBI Taxonomy" id="2485999"/>
    <lineage>
        <taxon>Bacteria</taxon>
        <taxon>Bacillati</taxon>
        <taxon>Bacillota</taxon>
        <taxon>Bacilli</taxon>
        <taxon>Lactobacillales</taxon>
        <taxon>Lactobacillaceae</taxon>
        <taxon>Lapidilactobacillus</taxon>
    </lineage>
</organism>
<dbReference type="EMBL" id="JBHTOF010000087">
    <property type="protein sequence ID" value="MFD1465870.1"/>
    <property type="molecule type" value="Genomic_DNA"/>
</dbReference>
<evidence type="ECO:0000256" key="1">
    <source>
        <dbReference type="SAM" id="Coils"/>
    </source>
</evidence>
<feature type="coiled-coil region" evidence="1">
    <location>
        <begin position="61"/>
        <end position="102"/>
    </location>
</feature>
<reference evidence="4" key="1">
    <citation type="journal article" date="2019" name="Int. J. Syst. Evol. Microbiol.">
        <title>The Global Catalogue of Microorganisms (GCM) 10K type strain sequencing project: providing services to taxonomists for standard genome sequencing and annotation.</title>
        <authorList>
            <consortium name="The Broad Institute Genomics Platform"/>
            <consortium name="The Broad Institute Genome Sequencing Center for Infectious Disease"/>
            <person name="Wu L."/>
            <person name="Ma J."/>
        </authorList>
    </citation>
    <scope>NUCLEOTIDE SEQUENCE [LARGE SCALE GENOMIC DNA]</scope>
    <source>
        <strain evidence="4">CCM 8951</strain>
    </source>
</reference>